<feature type="transmembrane region" description="Helical" evidence="2">
    <location>
        <begin position="215"/>
        <end position="232"/>
    </location>
</feature>
<keyword evidence="1" id="KW-1071">Ligand-gated ion channel</keyword>
<dbReference type="EMBL" id="QUTI01015344">
    <property type="protein sequence ID" value="RLO11693.1"/>
    <property type="molecule type" value="Genomic_DNA"/>
</dbReference>
<dbReference type="GO" id="GO:0005221">
    <property type="term" value="F:intracellularly cyclic nucleotide-activated monoatomic cation channel activity"/>
    <property type="evidence" value="ECO:0007669"/>
    <property type="project" value="InterPro"/>
</dbReference>
<sequence>KQNVVKNLRFLLECEEVFVRALVTKLRTEQFIHADVIYQFGDVGRTLYFVDVGSVSLVSATTGVQTRNHNEFFGGVALFEDVGRTVTAIANVECTMFLLYHDDFDKLVDRFPEYFDRCYKQWCVRDEDPIQKMRGSSAGFNHLKLTPDGVVTGSSDHLQKSPILLVAPAPPAATIPAPLMHIPVHTRPTPLSSFGPVKTQLTTAAVTGPNSRQRIHPKLIILVILIAIHPVVDRCISQELKLVLEALQLLYIGFSAPFCFGLLYDPLGNATTVSTLSTYLTYGLDLVEVAMAFIIRSPMDMKFLSDTDRRNSAFMNKLIKLSSWDKKRVIETVHVVLDWVALVPFHFCWLANPHAMILCRFPKLLRMHKGSKSLVKHMLADHQLFAGFHNIGMSLLVGVILLTLVLIHWAATFVLSAMCLALSNVCIHHGIGGVWFPVPQMNLERFIVNGIHFPCGRALRGESSGAYFFLFACQNRHTNEFHDQVDGGKENLTARRFSKHIQSKVLDFWSAERGIDEHTILATLPSHIQTQCYHSLRVKLLKNVSLCPSRWKRC</sequence>
<dbReference type="PANTHER" id="PTHR45638">
    <property type="entry name" value="CYCLIC NUCLEOTIDE-GATED CATION CHANNEL SUBUNIT A"/>
    <property type="match status" value="1"/>
</dbReference>
<dbReference type="InterPro" id="IPR014710">
    <property type="entry name" value="RmlC-like_jellyroll"/>
</dbReference>
<dbReference type="InterPro" id="IPR000595">
    <property type="entry name" value="cNMP-bd_dom"/>
</dbReference>
<protein>
    <recommendedName>
        <fullName evidence="3">Cyclic nucleotide-binding domain-containing protein</fullName>
    </recommendedName>
</protein>
<feature type="transmembrane region" description="Helical" evidence="2">
    <location>
        <begin position="384"/>
        <end position="407"/>
    </location>
</feature>
<gene>
    <name evidence="4" type="ORF">DYB28_005629</name>
</gene>
<dbReference type="InterPro" id="IPR050866">
    <property type="entry name" value="CNG_cation_channel"/>
</dbReference>
<comment type="caution">
    <text evidence="4">The sequence shown here is derived from an EMBL/GenBank/DDBJ whole genome shotgun (WGS) entry which is preliminary data.</text>
</comment>
<dbReference type="GO" id="GO:0044877">
    <property type="term" value="F:protein-containing complex binding"/>
    <property type="evidence" value="ECO:0007669"/>
    <property type="project" value="TreeGrafter"/>
</dbReference>
<evidence type="ECO:0000256" key="2">
    <source>
        <dbReference type="SAM" id="Phobius"/>
    </source>
</evidence>
<feature type="non-terminal residue" evidence="4">
    <location>
        <position position="1"/>
    </location>
</feature>
<feature type="transmembrane region" description="Helical" evidence="2">
    <location>
        <begin position="276"/>
        <end position="295"/>
    </location>
</feature>
<proteinExistence type="predicted"/>
<reference evidence="4 5" key="1">
    <citation type="journal article" date="2018" name="J. Invertebr. Pathol.">
        <title>New genotyping method for the causative agent of crayfish plague (Aphanomyces astaci) based on whole genome data.</title>
        <authorList>
            <person name="Minardi D."/>
            <person name="Studholme D.J."/>
            <person name="van der Giezen M."/>
            <person name="Pretto T."/>
            <person name="Oidtmann B."/>
        </authorList>
    </citation>
    <scope>NUCLEOTIDE SEQUENCE [LARGE SCALE GENOMIC DNA]</scope>
    <source>
        <strain evidence="4 5">KB13</strain>
    </source>
</reference>
<dbReference type="PROSITE" id="PS50042">
    <property type="entry name" value="CNMP_BINDING_3"/>
    <property type="match status" value="1"/>
</dbReference>
<name>A0A9X8HFE5_APHAT</name>
<keyword evidence="1" id="KW-0406">Ion transport</keyword>
<dbReference type="Pfam" id="PF00027">
    <property type="entry name" value="cNMP_binding"/>
    <property type="match status" value="1"/>
</dbReference>
<evidence type="ECO:0000313" key="5">
    <source>
        <dbReference type="Proteomes" id="UP000275652"/>
    </source>
</evidence>
<organism evidence="4 5">
    <name type="scientific">Aphanomyces astaci</name>
    <name type="common">Crayfish plague agent</name>
    <dbReference type="NCBI Taxonomy" id="112090"/>
    <lineage>
        <taxon>Eukaryota</taxon>
        <taxon>Sar</taxon>
        <taxon>Stramenopiles</taxon>
        <taxon>Oomycota</taxon>
        <taxon>Saprolegniomycetes</taxon>
        <taxon>Saprolegniales</taxon>
        <taxon>Verrucalvaceae</taxon>
        <taxon>Aphanomyces</taxon>
    </lineage>
</organism>
<evidence type="ECO:0000259" key="3">
    <source>
        <dbReference type="PROSITE" id="PS50042"/>
    </source>
</evidence>
<accession>A0A9X8HFE5</accession>
<keyword evidence="2" id="KW-0812">Transmembrane</keyword>
<dbReference type="AlphaFoldDB" id="A0A9X8HFE5"/>
<feature type="transmembrane region" description="Helical" evidence="2">
    <location>
        <begin position="413"/>
        <end position="436"/>
    </location>
</feature>
<keyword evidence="2" id="KW-0472">Membrane</keyword>
<dbReference type="PANTHER" id="PTHR45638:SF11">
    <property type="entry name" value="CYCLIC NUCLEOTIDE-GATED CATION CHANNEL SUBUNIT A"/>
    <property type="match status" value="1"/>
</dbReference>
<dbReference type="SUPFAM" id="SSF51206">
    <property type="entry name" value="cAMP-binding domain-like"/>
    <property type="match status" value="1"/>
</dbReference>
<feature type="domain" description="Cyclic nucleotide-binding" evidence="3">
    <location>
        <begin position="10"/>
        <end position="125"/>
    </location>
</feature>
<keyword evidence="2" id="KW-1133">Transmembrane helix</keyword>
<dbReference type="InterPro" id="IPR018490">
    <property type="entry name" value="cNMP-bd_dom_sf"/>
</dbReference>
<keyword evidence="1" id="KW-0407">Ion channel</keyword>
<feature type="transmembrane region" description="Helical" evidence="2">
    <location>
        <begin position="244"/>
        <end position="264"/>
    </location>
</feature>
<dbReference type="Gene3D" id="2.60.120.10">
    <property type="entry name" value="Jelly Rolls"/>
    <property type="match status" value="1"/>
</dbReference>
<dbReference type="CDD" id="cd00038">
    <property type="entry name" value="CAP_ED"/>
    <property type="match status" value="1"/>
</dbReference>
<dbReference type="Proteomes" id="UP000275652">
    <property type="component" value="Unassembled WGS sequence"/>
</dbReference>
<keyword evidence="1" id="KW-0813">Transport</keyword>
<evidence type="ECO:0000256" key="1">
    <source>
        <dbReference type="ARBA" id="ARBA00023286"/>
    </source>
</evidence>
<evidence type="ECO:0000313" key="4">
    <source>
        <dbReference type="EMBL" id="RLO11693.1"/>
    </source>
</evidence>